<organism evidence="5 6">
    <name type="scientific">Thiomicrorhabdus marina</name>
    <dbReference type="NCBI Taxonomy" id="2818442"/>
    <lineage>
        <taxon>Bacteria</taxon>
        <taxon>Pseudomonadati</taxon>
        <taxon>Pseudomonadota</taxon>
        <taxon>Gammaproteobacteria</taxon>
        <taxon>Thiotrichales</taxon>
        <taxon>Piscirickettsiaceae</taxon>
        <taxon>Thiomicrorhabdus</taxon>
    </lineage>
</organism>
<protein>
    <submittedName>
        <fullName evidence="5">Hydantoinase B/oxoprolinase family protein</fullName>
    </submittedName>
</protein>
<dbReference type="EMBL" id="JAGETV010000021">
    <property type="protein sequence ID" value="MBO1927955.1"/>
    <property type="molecule type" value="Genomic_DNA"/>
</dbReference>
<dbReference type="Pfam" id="PF05378">
    <property type="entry name" value="Hydant_A_N"/>
    <property type="match status" value="1"/>
</dbReference>
<dbReference type="RefSeq" id="WP_208150569.1">
    <property type="nucleotide sequence ID" value="NZ_JAGETV010000021.1"/>
</dbReference>
<comment type="similarity">
    <text evidence="1">Belongs to the oxoprolinase family.</text>
</comment>
<dbReference type="PANTHER" id="PTHR11365:SF23">
    <property type="entry name" value="HYPOTHETICAL 5-OXOPROLINASE (EUROFUNG)-RELATED"/>
    <property type="match status" value="1"/>
</dbReference>
<name>A0ABS3Q806_9GAMM</name>
<feature type="domain" description="Hydantoinase/oxoprolinase N-terminal" evidence="4">
    <location>
        <begin position="8"/>
        <end position="185"/>
    </location>
</feature>
<dbReference type="Pfam" id="PF02538">
    <property type="entry name" value="Hydantoinase_B"/>
    <property type="match status" value="1"/>
</dbReference>
<dbReference type="InterPro" id="IPR003692">
    <property type="entry name" value="Hydantoinase_B"/>
</dbReference>
<feature type="domain" description="Hydantoinase B/oxoprolinase" evidence="3">
    <location>
        <begin position="685"/>
        <end position="1190"/>
    </location>
</feature>
<dbReference type="InterPro" id="IPR002821">
    <property type="entry name" value="Hydantoinase_A"/>
</dbReference>
<sequence>MNSKQWQFWIDRGGTFTDIVAMQPDGNLQTHKLLSENPEQYSDAAIAGIRHFLQTPAEQAIDVSQISCVKMGTTVATNALLERKGEAVALITNQGFADALKIGYQNRPDIFALEVRTPKPLYQTAIEVSGRLDAQGTEIEALDEATTKQALAELKAQGFQALAIVMLHSYLNPAHELQIAAWAKELDFAQISTSAQTSALIKYVSRGRTTVVDAYLSPILHRYVQQVASQLPGVDLQFMQSHGGLCQAQHFQGKDAILSGPAGGIVGAVKTAELAGEQQIIGFDMGGTSTDVSHYAGELQRNFETNVAGVQMRVPMLDIHTVAAGGGSIIHSHHGEVRVGPESAGANPGPCAYRRGGPLTVTDANVLLGRIQSQHFPAVFGENADQPLDSTAVRTKFSAMAAELNMQAEQLAEGALNIAVETMADAVQKISTQRGYDLQNYTLVSFGGAGGQHACAVAEKLGMQKVLLHPYSGVLSAYGMGLAQSSVLNTRSYQNPLSDLANLSADIASQKKAAIDELEAQNAPFSEAKITLHLHYKGSDTTLDIAMQNDADFNQYQRQFTDSHQRQFGFSLDADILIHSITVEAMSEVHQAQPQSHFSDNPAEPIEQVQTFSNGAWHKTNVYQRHELAQAQEICGPALILESTGTIYLPANWHGQLLADGQFSLQINKSASTTEDKQVDSDRVDPIKLGLFNHRFMAIAEQMGAVLAKTAHSVNIKERLDFSCALFDAQGQLIANAPHVPVHLGSMGESVKTLIERHGNTLKAGDAYALNNPYAGGTHLPDITLISPVFVDGRCQYYVASRGHHADVGGLTPGSMPADSEHIEQEGVLLDCVPVLLGGTLQQQSLQDAFTGAKYPVRNLTQNMHDLQAQIAANQAGISGLQQLCQQVGNTEVNRYMRFVLAHSENAVKALLPTLDDGEFCYQTDQGAQICVSIRIDQQQGRACIDFSGSSPQQNNNFNAPYAITRAATLYVLRTLIDQPIALNDGFLRPIDLIVPKRSILNPQYPAAVVAGNVETSQVVTDTLYAALQIQAASQGTMNNLTFGDNTWQYYETLCGGTGAGKNYHGEDAVHSHMTNSRLTDPEIFELRYPVRLRRFAVRKNSGGRGAFNGGHGCERHIEFLKPMTVSVLSNHRQIAPYGMAGGENGQTGQHGLQKAGMQQVTWLNSTFSEVFASGDMLLMHTPGGGAYGKKAE</sequence>
<reference evidence="5 6" key="1">
    <citation type="submission" date="2021-03" db="EMBL/GenBank/DDBJ databases">
        <title>Thiomicrorhabdus sp.nov.,novel sulfur-oxidizing bacteria isolated from coastal sediment.</title>
        <authorList>
            <person name="Liu X."/>
        </authorList>
    </citation>
    <scope>NUCLEOTIDE SEQUENCE [LARGE SCALE GENOMIC DNA]</scope>
    <source>
        <strain evidence="5 6">6S2-11</strain>
    </source>
</reference>
<proteinExistence type="inferred from homology"/>
<evidence type="ECO:0000259" key="3">
    <source>
        <dbReference type="Pfam" id="PF02538"/>
    </source>
</evidence>
<dbReference type="InterPro" id="IPR045079">
    <property type="entry name" value="Oxoprolinase-like"/>
</dbReference>
<keyword evidence="6" id="KW-1185">Reference proteome</keyword>
<dbReference type="PANTHER" id="PTHR11365">
    <property type="entry name" value="5-OXOPROLINASE RELATED"/>
    <property type="match status" value="1"/>
</dbReference>
<comment type="caution">
    <text evidence="5">The sequence shown here is derived from an EMBL/GenBank/DDBJ whole genome shotgun (WGS) entry which is preliminary data.</text>
</comment>
<evidence type="ECO:0000313" key="6">
    <source>
        <dbReference type="Proteomes" id="UP000664835"/>
    </source>
</evidence>
<dbReference type="InterPro" id="IPR008040">
    <property type="entry name" value="Hydant_A_N"/>
</dbReference>
<evidence type="ECO:0000313" key="5">
    <source>
        <dbReference type="EMBL" id="MBO1927955.1"/>
    </source>
</evidence>
<dbReference type="Proteomes" id="UP000664835">
    <property type="component" value="Unassembled WGS sequence"/>
</dbReference>
<accession>A0ABS3Q806</accession>
<evidence type="ECO:0000259" key="2">
    <source>
        <dbReference type="Pfam" id="PF01968"/>
    </source>
</evidence>
<evidence type="ECO:0000259" key="4">
    <source>
        <dbReference type="Pfam" id="PF05378"/>
    </source>
</evidence>
<dbReference type="Pfam" id="PF01968">
    <property type="entry name" value="Hydantoinase_A"/>
    <property type="match status" value="1"/>
</dbReference>
<gene>
    <name evidence="5" type="ORF">J3998_10240</name>
</gene>
<feature type="domain" description="Hydantoinase A/oxoprolinase" evidence="2">
    <location>
        <begin position="206"/>
        <end position="484"/>
    </location>
</feature>
<evidence type="ECO:0000256" key="1">
    <source>
        <dbReference type="ARBA" id="ARBA00010403"/>
    </source>
</evidence>